<feature type="domain" description="C3H1-type" evidence="7">
    <location>
        <begin position="35"/>
        <end position="62"/>
    </location>
</feature>
<dbReference type="GO" id="GO:0003723">
    <property type="term" value="F:RNA binding"/>
    <property type="evidence" value="ECO:0007669"/>
    <property type="project" value="TreeGrafter"/>
</dbReference>
<keyword evidence="1 5" id="KW-0479">Metal-binding</keyword>
<reference evidence="8" key="1">
    <citation type="submission" date="2021-04" db="EMBL/GenBank/DDBJ databases">
        <authorList>
            <person name="Tunstrom K."/>
        </authorList>
    </citation>
    <scope>NUCLEOTIDE SEQUENCE</scope>
</reference>
<evidence type="ECO:0000256" key="6">
    <source>
        <dbReference type="SAM" id="MobiDB-lite"/>
    </source>
</evidence>
<dbReference type="GO" id="GO:0008270">
    <property type="term" value="F:zinc ion binding"/>
    <property type="evidence" value="ECO:0007669"/>
    <property type="project" value="UniProtKB-KW"/>
</dbReference>
<evidence type="ECO:0000313" key="8">
    <source>
        <dbReference type="EMBL" id="CAG5019174.1"/>
    </source>
</evidence>
<keyword evidence="3 5" id="KW-0863">Zinc-finger</keyword>
<dbReference type="InterPro" id="IPR000571">
    <property type="entry name" value="Znf_CCCH"/>
</dbReference>
<evidence type="ECO:0000256" key="5">
    <source>
        <dbReference type="PROSITE-ProRule" id="PRU00723"/>
    </source>
</evidence>
<evidence type="ECO:0000256" key="3">
    <source>
        <dbReference type="ARBA" id="ARBA00022771"/>
    </source>
</evidence>
<dbReference type="GO" id="GO:0043484">
    <property type="term" value="P:regulation of RNA splicing"/>
    <property type="evidence" value="ECO:0007669"/>
    <property type="project" value="TreeGrafter"/>
</dbReference>
<feature type="domain" description="C3H1-type" evidence="7">
    <location>
        <begin position="67"/>
        <end position="94"/>
    </location>
</feature>
<keyword evidence="2" id="KW-0677">Repeat</keyword>
<dbReference type="SMART" id="SM00356">
    <property type="entry name" value="ZnF_C3H1"/>
    <property type="match status" value="2"/>
</dbReference>
<evidence type="ECO:0000256" key="2">
    <source>
        <dbReference type="ARBA" id="ARBA00022737"/>
    </source>
</evidence>
<dbReference type="Proteomes" id="UP000691718">
    <property type="component" value="Unassembled WGS sequence"/>
</dbReference>
<dbReference type="PANTHER" id="PTHR12675:SF6">
    <property type="entry name" value="ZINC FINGER CCCH DOMAIN-CONTAINING PROTEIN 10"/>
    <property type="match status" value="1"/>
</dbReference>
<evidence type="ECO:0000256" key="4">
    <source>
        <dbReference type="ARBA" id="ARBA00022833"/>
    </source>
</evidence>
<evidence type="ECO:0000256" key="1">
    <source>
        <dbReference type="ARBA" id="ARBA00022723"/>
    </source>
</evidence>
<name>A0A8S3XDJ5_PARAO</name>
<feature type="region of interest" description="Disordered" evidence="6">
    <location>
        <begin position="1"/>
        <end position="36"/>
    </location>
</feature>
<feature type="zinc finger region" description="C3H1-type" evidence="5">
    <location>
        <begin position="35"/>
        <end position="62"/>
    </location>
</feature>
<evidence type="ECO:0000259" key="7">
    <source>
        <dbReference type="PROSITE" id="PS50103"/>
    </source>
</evidence>
<dbReference type="OrthoDB" id="250836at2759"/>
<gene>
    <name evidence="8" type="ORF">PAPOLLO_LOCUS17004</name>
</gene>
<protein>
    <submittedName>
        <fullName evidence="8">(apollo) hypothetical protein</fullName>
    </submittedName>
</protein>
<keyword evidence="4 5" id="KW-0862">Zinc</keyword>
<feature type="zinc finger region" description="C3H1-type" evidence="5">
    <location>
        <begin position="67"/>
        <end position="94"/>
    </location>
</feature>
<accession>A0A8S3XDJ5</accession>
<evidence type="ECO:0000313" key="9">
    <source>
        <dbReference type="Proteomes" id="UP000691718"/>
    </source>
</evidence>
<dbReference type="PROSITE" id="PS50103">
    <property type="entry name" value="ZF_C3H1"/>
    <property type="match status" value="2"/>
</dbReference>
<feature type="region of interest" description="Disordered" evidence="6">
    <location>
        <begin position="187"/>
        <end position="206"/>
    </location>
</feature>
<keyword evidence="9" id="KW-1185">Reference proteome</keyword>
<dbReference type="AlphaFoldDB" id="A0A8S3XDJ5"/>
<feature type="compositionally biased region" description="Basic and acidic residues" evidence="6">
    <location>
        <begin position="1"/>
        <end position="11"/>
    </location>
</feature>
<comment type="caution">
    <text evidence="8">The sequence shown here is derived from an EMBL/GenBank/DDBJ whole genome shotgun (WGS) entry which is preliminary data.</text>
</comment>
<organism evidence="8 9">
    <name type="scientific">Parnassius apollo</name>
    <name type="common">Apollo butterfly</name>
    <name type="synonym">Papilio apollo</name>
    <dbReference type="NCBI Taxonomy" id="110799"/>
    <lineage>
        <taxon>Eukaryota</taxon>
        <taxon>Metazoa</taxon>
        <taxon>Ecdysozoa</taxon>
        <taxon>Arthropoda</taxon>
        <taxon>Hexapoda</taxon>
        <taxon>Insecta</taxon>
        <taxon>Pterygota</taxon>
        <taxon>Neoptera</taxon>
        <taxon>Endopterygota</taxon>
        <taxon>Lepidoptera</taxon>
        <taxon>Glossata</taxon>
        <taxon>Ditrysia</taxon>
        <taxon>Papilionoidea</taxon>
        <taxon>Papilionidae</taxon>
        <taxon>Parnassiinae</taxon>
        <taxon>Parnassini</taxon>
        <taxon>Parnassius</taxon>
        <taxon>Parnassius</taxon>
    </lineage>
</organism>
<dbReference type="PANTHER" id="PTHR12675">
    <property type="entry name" value="MUSCLEBLIND-LIKE PROTEIN"/>
    <property type="match status" value="1"/>
</dbReference>
<sequence>MSSRGDQDGRRPALPAQPRPPSESQTETEKEQTTDQPKQICRNYVWGTCSKNAKCKLRHELDVEEMKKILIFCQDYQNRTGCTREDCKYLHTTKEEENLFLTTGQIPRVLAERHAAMSATANVENIPQIAFFIKDSYAMPTLEYYATAPPPPPQTTPMVFPMDQPWPPLQVMFDASRPPPSPNQVLLRSGPVKHKSPNSCEAGPSKIRKPEDCNFAEAHCLSCAERELRIDLCKQEIDKLLIEEEYQTLLYKKKLEDYESGKKFLESRVSPELFGTLEVLIEVKTSERSGAGTAKILIC</sequence>
<dbReference type="EMBL" id="CAJQZP010001129">
    <property type="protein sequence ID" value="CAG5019174.1"/>
    <property type="molecule type" value="Genomic_DNA"/>
</dbReference>
<proteinExistence type="predicted"/>